<evidence type="ECO:0000259" key="2">
    <source>
        <dbReference type="SMART" id="SM00834"/>
    </source>
</evidence>
<evidence type="ECO:0000313" key="4">
    <source>
        <dbReference type="Proteomes" id="UP000570517"/>
    </source>
</evidence>
<name>A0A850PX45_9MYCO</name>
<reference evidence="3 4" key="1">
    <citation type="submission" date="2020-05" db="EMBL/GenBank/DDBJ databases">
        <title>Draft genome sequence of Mycobacterium hippocampi DL, isolated from European seabass, Dicentrarchus labrax, reared in fish farms.</title>
        <authorList>
            <person name="Stathopoulou P."/>
            <person name="Asimakis E."/>
            <person name="Tzokas K."/>
            <person name="Batargias C."/>
            <person name="Tsiamis G."/>
        </authorList>
    </citation>
    <scope>NUCLEOTIDE SEQUENCE [LARGE SCALE GENOMIC DNA]</scope>
    <source>
        <strain evidence="3 4">DL</strain>
    </source>
</reference>
<dbReference type="NCBIfam" id="TIGR02605">
    <property type="entry name" value="CxxC_CxxC_SSSS"/>
    <property type="match status" value="1"/>
</dbReference>
<gene>
    <name evidence="3" type="ORF">HLY00_763</name>
</gene>
<protein>
    <recommendedName>
        <fullName evidence="2">Putative regulatory protein FmdB zinc ribbon domain-containing protein</fullName>
    </recommendedName>
</protein>
<feature type="region of interest" description="Disordered" evidence="1">
    <location>
        <begin position="43"/>
        <end position="95"/>
    </location>
</feature>
<dbReference type="Proteomes" id="UP000570517">
    <property type="component" value="Unassembled WGS sequence"/>
</dbReference>
<dbReference type="InterPro" id="IPR013429">
    <property type="entry name" value="Regulatory_FmdB_Zinc_ribbon"/>
</dbReference>
<dbReference type="EMBL" id="JABFYL010000041">
    <property type="protein sequence ID" value="NVN52096.1"/>
    <property type="molecule type" value="Genomic_DNA"/>
</dbReference>
<feature type="domain" description="Putative regulatory protein FmdB zinc ribbon" evidence="2">
    <location>
        <begin position="1"/>
        <end position="42"/>
    </location>
</feature>
<keyword evidence="4" id="KW-1185">Reference proteome</keyword>
<comment type="caution">
    <text evidence="3">The sequence shown here is derived from an EMBL/GenBank/DDBJ whole genome shotgun (WGS) entry which is preliminary data.</text>
</comment>
<dbReference type="AlphaFoldDB" id="A0A850PX45"/>
<dbReference type="Pfam" id="PF09723">
    <property type="entry name" value="Zn_ribbon_8"/>
    <property type="match status" value="1"/>
</dbReference>
<dbReference type="SMART" id="SM00834">
    <property type="entry name" value="CxxC_CXXC_SSSS"/>
    <property type="match status" value="1"/>
</dbReference>
<proteinExistence type="predicted"/>
<evidence type="ECO:0000256" key="1">
    <source>
        <dbReference type="SAM" id="MobiDB-lite"/>
    </source>
</evidence>
<sequence>MPSYTFRCRQDCVDFVEQHPIAAPPDTAACPECGDPARRMIGKPALGAGGSSQMRLQDATRASAESPDVVTNIPAGNRRATRVSTNPLHRKLPRP</sequence>
<dbReference type="RefSeq" id="WP_178360380.1">
    <property type="nucleotide sequence ID" value="NZ_JABFYL010000041.1"/>
</dbReference>
<evidence type="ECO:0000313" key="3">
    <source>
        <dbReference type="EMBL" id="NVN52096.1"/>
    </source>
</evidence>
<accession>A0A850PX45</accession>
<organism evidence="3 4">
    <name type="scientific">Mycolicibacterium hippocampi</name>
    <dbReference type="NCBI Taxonomy" id="659824"/>
    <lineage>
        <taxon>Bacteria</taxon>
        <taxon>Bacillati</taxon>
        <taxon>Actinomycetota</taxon>
        <taxon>Actinomycetes</taxon>
        <taxon>Mycobacteriales</taxon>
        <taxon>Mycobacteriaceae</taxon>
        <taxon>Mycolicibacterium</taxon>
    </lineage>
</organism>